<proteinExistence type="predicted"/>
<dbReference type="Proteomes" id="UP000070133">
    <property type="component" value="Unassembled WGS sequence"/>
</dbReference>
<feature type="chain" id="PRO_5007806092" description="Glycoside hydrolase family 125 protein" evidence="1">
    <location>
        <begin position="23"/>
        <end position="570"/>
    </location>
</feature>
<sequence length="570" mass="63431">MMKRHAALGHIIVFLTTVAAEAESTLDWQNGAASCDLYGYTSQDPQPPFSNGTFKLPSMRPPIHCRTFHSDEVEEAIKNTVAVIKDPDLQKLFENAFPNTLDTTIEWRGVAEDNGNEELSFIITGDIPAMWLRDSANQLQSYAPLLKASSNRNSLAALWRGAINLQARYLLQYPYCQAFQAPPESGRPPQRNWAYDGTYTVTPPYTNKTVFECKWELDSHAAFLQLSDTYYRQTNDVSFFQKFNWMKAVSLILDTVQDMTDDTTYNPDGTVKNSSYIFSSFTNGGIGSPIASGTGLIKSAFRPSDDQVIYQLFIPANMQFSHYLDKASEIASKLDANLAKRMSDKAASVRAAIEAHAIVPTQEHGHVYAYEIDGYGGINLMDDANSPSLLSSGYFGYSSLSDPVYQNTRARVLSTYNPYWSHGPVLSAVGGPHNGPVNGWPMAAIMRILTSENDDEIAKQLYAILSSTDGLGLIHESVNAHDQGKWTRSWFAWANGLFGQAVYELAAKKSKVLEMSFQNWKGGSKDDVGERDYTPKHRACLEANWIDVETAPLPGTAFCDKLPREPRYEL</sequence>
<dbReference type="InterPro" id="IPR008928">
    <property type="entry name" value="6-hairpin_glycosidase_sf"/>
</dbReference>
<dbReference type="Gene3D" id="1.50.10.10">
    <property type="match status" value="1"/>
</dbReference>
<evidence type="ECO:0000256" key="1">
    <source>
        <dbReference type="SAM" id="SignalP"/>
    </source>
</evidence>
<dbReference type="SUPFAM" id="SSF48208">
    <property type="entry name" value="Six-hairpin glycosidases"/>
    <property type="match status" value="1"/>
</dbReference>
<dbReference type="GO" id="GO:0003824">
    <property type="term" value="F:catalytic activity"/>
    <property type="evidence" value="ECO:0007669"/>
    <property type="project" value="UniProtKB-ARBA"/>
</dbReference>
<evidence type="ECO:0008006" key="4">
    <source>
        <dbReference type="Google" id="ProtNLM"/>
    </source>
</evidence>
<keyword evidence="1" id="KW-0732">Signal</keyword>
<dbReference type="PANTHER" id="PTHR31047:SF1">
    <property type="entry name" value="DUF1237 DOMAIN-CONTAINING PROTEIN"/>
    <property type="match status" value="1"/>
</dbReference>
<comment type="caution">
    <text evidence="2">The sequence shown here is derived from an EMBL/GenBank/DDBJ whole genome shotgun (WGS) entry which is preliminary data.</text>
</comment>
<accession>A0A139GWU7</accession>
<evidence type="ECO:0000313" key="3">
    <source>
        <dbReference type="Proteomes" id="UP000070133"/>
    </source>
</evidence>
<dbReference type="InterPro" id="IPR012341">
    <property type="entry name" value="6hp_glycosidase-like_sf"/>
</dbReference>
<protein>
    <recommendedName>
        <fullName evidence="4">Glycoside hydrolase family 125 protein</fullName>
    </recommendedName>
</protein>
<keyword evidence="3" id="KW-1185">Reference proteome</keyword>
<dbReference type="GO" id="GO:0005975">
    <property type="term" value="P:carbohydrate metabolic process"/>
    <property type="evidence" value="ECO:0007669"/>
    <property type="project" value="InterPro"/>
</dbReference>
<dbReference type="Pfam" id="PF06824">
    <property type="entry name" value="Glyco_hydro_125"/>
    <property type="match status" value="1"/>
</dbReference>
<dbReference type="AlphaFoldDB" id="A0A139GWU7"/>
<evidence type="ECO:0000313" key="2">
    <source>
        <dbReference type="EMBL" id="KXS94651.1"/>
    </source>
</evidence>
<dbReference type="PANTHER" id="PTHR31047">
    <property type="entry name" value="MEIOTICALLY UP-REGULATED GENE 157 PROTEIN"/>
    <property type="match status" value="1"/>
</dbReference>
<organism evidence="2 3">
    <name type="scientific">Pseudocercospora eumusae</name>
    <dbReference type="NCBI Taxonomy" id="321146"/>
    <lineage>
        <taxon>Eukaryota</taxon>
        <taxon>Fungi</taxon>
        <taxon>Dikarya</taxon>
        <taxon>Ascomycota</taxon>
        <taxon>Pezizomycotina</taxon>
        <taxon>Dothideomycetes</taxon>
        <taxon>Dothideomycetidae</taxon>
        <taxon>Mycosphaerellales</taxon>
        <taxon>Mycosphaerellaceae</taxon>
        <taxon>Pseudocercospora</taxon>
    </lineage>
</organism>
<dbReference type="InterPro" id="IPR008313">
    <property type="entry name" value="GH125"/>
</dbReference>
<dbReference type="OrthoDB" id="7771656at2759"/>
<dbReference type="EMBL" id="LFZN01000271">
    <property type="protein sequence ID" value="KXS94651.1"/>
    <property type="molecule type" value="Genomic_DNA"/>
</dbReference>
<name>A0A139GWU7_9PEZI</name>
<gene>
    <name evidence="2" type="ORF">AC578_5556</name>
</gene>
<dbReference type="SMART" id="SM01149">
    <property type="entry name" value="DUF1237"/>
    <property type="match status" value="1"/>
</dbReference>
<reference evidence="2 3" key="1">
    <citation type="submission" date="2015-07" db="EMBL/GenBank/DDBJ databases">
        <title>Comparative genomics of the Sigatoka disease complex on banana suggests a link between parallel evolutionary changes in Pseudocercospora fijiensis and Pseudocercospora eumusae and increased virulence on the banana host.</title>
        <authorList>
            <person name="Chang T.-C."/>
            <person name="Salvucci A."/>
            <person name="Crous P.W."/>
            <person name="Stergiopoulos I."/>
        </authorList>
    </citation>
    <scope>NUCLEOTIDE SEQUENCE [LARGE SCALE GENOMIC DNA]</scope>
    <source>
        <strain evidence="2 3">CBS 114824</strain>
    </source>
</reference>
<feature type="signal peptide" evidence="1">
    <location>
        <begin position="1"/>
        <end position="22"/>
    </location>
</feature>